<dbReference type="SUPFAM" id="SSF47095">
    <property type="entry name" value="HMG-box"/>
    <property type="match status" value="1"/>
</dbReference>
<comment type="subunit">
    <text evidence="7">Component of the SMC5-SMC6 complex.</text>
</comment>
<reference evidence="11" key="1">
    <citation type="submission" date="2021-02" db="EMBL/GenBank/DDBJ databases">
        <authorList>
            <person name="Nowell W R."/>
        </authorList>
    </citation>
    <scope>NUCLEOTIDE SEQUENCE</scope>
</reference>
<dbReference type="Gene3D" id="1.10.30.10">
    <property type="entry name" value="High mobility group box domain"/>
    <property type="match status" value="1"/>
</dbReference>
<evidence type="ECO:0000256" key="8">
    <source>
        <dbReference type="SAM" id="MobiDB-lite"/>
    </source>
</evidence>
<evidence type="ECO:0000313" key="11">
    <source>
        <dbReference type="EMBL" id="CAF1047782.1"/>
    </source>
</evidence>
<feature type="compositionally biased region" description="Basic and acidic residues" evidence="8">
    <location>
        <begin position="189"/>
        <end position="200"/>
    </location>
</feature>
<keyword evidence="4 7" id="KW-0233">DNA recombination</keyword>
<dbReference type="AlphaFoldDB" id="A0A814K6Z3"/>
<feature type="region of interest" description="Disordered" evidence="8">
    <location>
        <begin position="1"/>
        <end position="35"/>
    </location>
</feature>
<evidence type="ECO:0000256" key="5">
    <source>
        <dbReference type="ARBA" id="ARBA00023204"/>
    </source>
</evidence>
<evidence type="ECO:0000256" key="1">
    <source>
        <dbReference type="ARBA" id="ARBA00004123"/>
    </source>
</evidence>
<comment type="caution">
    <text evidence="11">The sequence shown here is derived from an EMBL/GenBank/DDBJ whole genome shotgun (WGS) entry which is preliminary data.</text>
</comment>
<feature type="compositionally biased region" description="Basic residues" evidence="8">
    <location>
        <begin position="331"/>
        <end position="382"/>
    </location>
</feature>
<comment type="subcellular location">
    <subcellularLocation>
        <location evidence="1 7">Nucleus</location>
    </subcellularLocation>
</comment>
<proteinExistence type="inferred from homology"/>
<dbReference type="OrthoDB" id="361242at2759"/>
<keyword evidence="6 7" id="KW-0539">Nucleus</keyword>
<evidence type="ECO:0000313" key="12">
    <source>
        <dbReference type="EMBL" id="CAF1501176.1"/>
    </source>
</evidence>
<feature type="domain" description="Non-structural maintenance of chromosome element 4 C-terminal" evidence="10">
    <location>
        <begin position="236"/>
        <end position="329"/>
    </location>
</feature>
<sequence length="432" mass="49600">MVSNKSSDKSKKRQEDNDDNEYRSQTQRPSQMSMIDDEAELRLRVRLDYRQFIDDLNVNRKLYTSPNNDELEKKIDQVDKAFAKVKMPREGVLDASALRTISNLASVRIRAADEAGGLDRAYDLARKCEKILSKLVGNANEFYEIFGNFHHIVPAPCIMHGRLPTKLFTNEYQEKQKQRAKPVRQPKLTQEELERTRTRPEEVKDFSAELGEQTIKHIMHIKRCLVKHYKAANYSPIDYFEFVIDPDSFAKTVENMFHVSFLIKEGFVNLFQDDVSLPALEPTDKAMNRAASGSSQAGESTTHVNQMIMSITMDEWEELIKVYDITEAKIRHHKRSAKGTKSGSTKHKKTHRGKRAGAAAKHHRQVKRTTRKGARKTHRSGKKATNSSYNLYIQHTISQIKAADPNITHQDAFKKAASQWRTAAENPKNQHH</sequence>
<dbReference type="InterPro" id="IPR036910">
    <property type="entry name" value="HMG_box_dom_sf"/>
</dbReference>
<dbReference type="InterPro" id="IPR056775">
    <property type="entry name" value="YABBY_C"/>
</dbReference>
<gene>
    <name evidence="11" type="ORF">EDS130_LOCUS17264</name>
    <name evidence="12" type="ORF">XAT740_LOCUS39665</name>
</gene>
<evidence type="ECO:0000313" key="14">
    <source>
        <dbReference type="Proteomes" id="UP000663852"/>
    </source>
</evidence>
<evidence type="ECO:0000256" key="6">
    <source>
        <dbReference type="ARBA" id="ARBA00023242"/>
    </source>
</evidence>
<feature type="domain" description="YABBY protein C-terminal" evidence="9">
    <location>
        <begin position="382"/>
        <end position="422"/>
    </location>
</feature>
<keyword evidence="3 7" id="KW-0227">DNA damage</keyword>
<organism evidence="11 14">
    <name type="scientific">Adineta ricciae</name>
    <name type="common">Rotifer</name>
    <dbReference type="NCBI Taxonomy" id="249248"/>
    <lineage>
        <taxon>Eukaryota</taxon>
        <taxon>Metazoa</taxon>
        <taxon>Spiralia</taxon>
        <taxon>Gnathifera</taxon>
        <taxon>Rotifera</taxon>
        <taxon>Eurotatoria</taxon>
        <taxon>Bdelloidea</taxon>
        <taxon>Adinetida</taxon>
        <taxon>Adinetidae</taxon>
        <taxon>Adineta</taxon>
    </lineage>
</organism>
<accession>A0A814K6Z3</accession>
<dbReference type="Proteomes" id="UP000663852">
    <property type="component" value="Unassembled WGS sequence"/>
</dbReference>
<dbReference type="GO" id="GO:0006310">
    <property type="term" value="P:DNA recombination"/>
    <property type="evidence" value="ECO:0007669"/>
    <property type="project" value="UniProtKB-UniRule"/>
</dbReference>
<evidence type="ECO:0000256" key="4">
    <source>
        <dbReference type="ARBA" id="ARBA00023172"/>
    </source>
</evidence>
<evidence type="ECO:0000256" key="7">
    <source>
        <dbReference type="RuleBase" id="RU365071"/>
    </source>
</evidence>
<keyword evidence="5 7" id="KW-0234">DNA repair</keyword>
<dbReference type="GO" id="GO:0006281">
    <property type="term" value="P:DNA repair"/>
    <property type="evidence" value="ECO:0007669"/>
    <property type="project" value="UniProtKB-UniRule"/>
</dbReference>
<evidence type="ECO:0000259" key="10">
    <source>
        <dbReference type="Pfam" id="PF08743"/>
    </source>
</evidence>
<dbReference type="InterPro" id="IPR014854">
    <property type="entry name" value="Nse4_C"/>
</dbReference>
<evidence type="ECO:0000313" key="13">
    <source>
        <dbReference type="Proteomes" id="UP000663828"/>
    </source>
</evidence>
<dbReference type="EMBL" id="CAJNOR010004424">
    <property type="protein sequence ID" value="CAF1501176.1"/>
    <property type="molecule type" value="Genomic_DNA"/>
</dbReference>
<dbReference type="CDD" id="cd00084">
    <property type="entry name" value="HMG-box_SF"/>
    <property type="match status" value="1"/>
</dbReference>
<evidence type="ECO:0000259" key="9">
    <source>
        <dbReference type="Pfam" id="PF04690"/>
    </source>
</evidence>
<dbReference type="Proteomes" id="UP000663828">
    <property type="component" value="Unassembled WGS sequence"/>
</dbReference>
<dbReference type="PANTHER" id="PTHR16140:SF0">
    <property type="entry name" value="NON-STRUCTURAL MAINTENANCE OF CHROMOSOMES ELEMENT 4"/>
    <property type="match status" value="1"/>
</dbReference>
<dbReference type="Pfam" id="PF04690">
    <property type="entry name" value="YABBY"/>
    <property type="match status" value="1"/>
</dbReference>
<dbReference type="InterPro" id="IPR027786">
    <property type="entry name" value="Nse4/EID"/>
</dbReference>
<feature type="region of interest" description="Disordered" evidence="8">
    <location>
        <begin position="411"/>
        <end position="432"/>
    </location>
</feature>
<comment type="similarity">
    <text evidence="2 7">Belongs to the NSE4 family.</text>
</comment>
<comment type="function">
    <text evidence="7">Component of the SMC5-SMC6 complex, that promotes sister chromatid alignment after DNA damage and facilitates double-stranded DNA breaks (DSBs) repair via homologous recombination between sister chromatids.</text>
</comment>
<feature type="compositionally biased region" description="Polar residues" evidence="8">
    <location>
        <begin position="23"/>
        <end position="33"/>
    </location>
</feature>
<feature type="compositionally biased region" description="Basic and acidic residues" evidence="8">
    <location>
        <begin position="1"/>
        <end position="15"/>
    </location>
</feature>
<dbReference type="EMBL" id="CAJNOJ010000077">
    <property type="protein sequence ID" value="CAF1047782.1"/>
    <property type="molecule type" value="Genomic_DNA"/>
</dbReference>
<dbReference type="Pfam" id="PF08743">
    <property type="entry name" value="Nse4_C"/>
    <property type="match status" value="1"/>
</dbReference>
<dbReference type="GO" id="GO:0030915">
    <property type="term" value="C:Smc5-Smc6 complex"/>
    <property type="evidence" value="ECO:0007669"/>
    <property type="project" value="UniProtKB-UniRule"/>
</dbReference>
<dbReference type="GO" id="GO:0005634">
    <property type="term" value="C:nucleus"/>
    <property type="evidence" value="ECO:0007669"/>
    <property type="project" value="UniProtKB-SubCell"/>
</dbReference>
<name>A0A814K6Z3_ADIRI</name>
<feature type="region of interest" description="Disordered" evidence="8">
    <location>
        <begin position="175"/>
        <end position="200"/>
    </location>
</feature>
<keyword evidence="13" id="KW-1185">Reference proteome</keyword>
<evidence type="ECO:0000256" key="3">
    <source>
        <dbReference type="ARBA" id="ARBA00022763"/>
    </source>
</evidence>
<dbReference type="PANTHER" id="PTHR16140">
    <property type="entry name" value="NON-STRUCTURAL MAINTENANCE OF CHROMOSOMES ELEMENT 4"/>
    <property type="match status" value="1"/>
</dbReference>
<evidence type="ECO:0000256" key="2">
    <source>
        <dbReference type="ARBA" id="ARBA00008997"/>
    </source>
</evidence>
<feature type="region of interest" description="Disordered" evidence="8">
    <location>
        <begin position="331"/>
        <end position="387"/>
    </location>
</feature>
<protein>
    <recommendedName>
        <fullName evidence="7">Non-structural maintenance of chromosomes element 4</fullName>
    </recommendedName>
</protein>